<dbReference type="AlphaFoldDB" id="A0A8K1CDW6"/>
<gene>
    <name evidence="2" type="ORF">Poli38472_013681</name>
</gene>
<comment type="caution">
    <text evidence="2">The sequence shown here is derived from an EMBL/GenBank/DDBJ whole genome shotgun (WGS) entry which is preliminary data.</text>
</comment>
<protein>
    <recommendedName>
        <fullName evidence="4">Ankyrin repeat protein</fullName>
    </recommendedName>
</protein>
<dbReference type="InterPro" id="IPR052050">
    <property type="entry name" value="SecEffector_AnkRepeat"/>
</dbReference>
<dbReference type="OrthoDB" id="163480at2759"/>
<evidence type="ECO:0000313" key="3">
    <source>
        <dbReference type="Proteomes" id="UP000794436"/>
    </source>
</evidence>
<dbReference type="Pfam" id="PF13637">
    <property type="entry name" value="Ank_4"/>
    <property type="match status" value="1"/>
</dbReference>
<accession>A0A8K1CDW6</accession>
<dbReference type="EMBL" id="SPLM01000077">
    <property type="protein sequence ID" value="TMW61218.1"/>
    <property type="molecule type" value="Genomic_DNA"/>
</dbReference>
<dbReference type="PANTHER" id="PTHR46586">
    <property type="entry name" value="ANKYRIN REPEAT-CONTAINING PROTEIN"/>
    <property type="match status" value="1"/>
</dbReference>
<evidence type="ECO:0000313" key="2">
    <source>
        <dbReference type="EMBL" id="TMW61218.1"/>
    </source>
</evidence>
<dbReference type="Gene3D" id="1.25.40.20">
    <property type="entry name" value="Ankyrin repeat-containing domain"/>
    <property type="match status" value="4"/>
</dbReference>
<feature type="region of interest" description="Disordered" evidence="1">
    <location>
        <begin position="1087"/>
        <end position="1109"/>
    </location>
</feature>
<evidence type="ECO:0000256" key="1">
    <source>
        <dbReference type="SAM" id="MobiDB-lite"/>
    </source>
</evidence>
<dbReference type="SUPFAM" id="SSF140860">
    <property type="entry name" value="Pseudo ankyrin repeat-like"/>
    <property type="match status" value="1"/>
</dbReference>
<dbReference type="SUPFAM" id="SSF48403">
    <property type="entry name" value="Ankyrin repeat"/>
    <property type="match status" value="3"/>
</dbReference>
<reference evidence="2" key="1">
    <citation type="submission" date="2019-03" db="EMBL/GenBank/DDBJ databases">
        <title>Long read genome sequence of the mycoparasitic Pythium oligandrum ATCC 38472 isolated from sugarbeet rhizosphere.</title>
        <authorList>
            <person name="Gaulin E."/>
        </authorList>
    </citation>
    <scope>NUCLEOTIDE SEQUENCE</scope>
    <source>
        <strain evidence="2">ATCC 38472_TT</strain>
    </source>
</reference>
<dbReference type="Proteomes" id="UP000794436">
    <property type="component" value="Unassembled WGS sequence"/>
</dbReference>
<dbReference type="Pfam" id="PF12796">
    <property type="entry name" value="Ank_2"/>
    <property type="match status" value="4"/>
</dbReference>
<dbReference type="SMART" id="SM00248">
    <property type="entry name" value="ANK"/>
    <property type="match status" value="9"/>
</dbReference>
<keyword evidence="3" id="KW-1185">Reference proteome</keyword>
<sequence>MSKRKRTDVEVMNEGLSDRKKALPTQETNAVAAVLVDAMLLRLVTSYQRGIPVLFPMLAIKHGITPENVKAARESARESGGLTSEGCSVDFVLGEAEMGHLEQLKRMQASYMEMAIKDNDLHVLKLVYAIHKQGISSEHPRFGFRKPMRVAAAHGRLDILKWLSEQEENDEWFEDRWLLDAAFKSFDIDVVRWVHEVYSGVLDSVVRWKALDEIAGHGALELLQWALTTFPDAQLTTNAMDGAAANGHLEMVKYLHSGRKEGCTTAAMNEAAGNGHLSVVEFLHTHRNEGCTVRAMNSAAGNGHLDVVKFLHENREEGCTNMAMDEAATNGHLEVIRFLHTSRTEGCTERGMDWAIRNGHLDIVRYLHEHQCCLGDYTTGLQIALIRRHLSVVRFVCEHFHTDISAAALQGAKSEDLLEMIHVFEGFNVDGWTTDVMDHAASVGSLEALEYLYSHRTEGCTTKAMDNAASQGHLDVVKFLHENRSEGCSKRAMNGAAANGSLGVVKYLHEHRTEGCTSHVIIGAVQGGHFEVVKFLLEHCDVSVPDNAVLCAAEIGHWELLELLFQVQFPVHFIQIMTLLAEGGHLDSLKKIFANTPVNESVLGKCLIEAACNGHWYEAKFLLAEIRRVQGSSHSTGSYYWFSAALEGAALCGDIDMAELLISTKHQFWPSQPHGFINTTILGNLDLLEMLEKARRGDVRWNNEVNDDIGEDTFEDSDLHWRSVQDGVAAAQGNLEILMWLHQQSFTFARPSLLDYGAASGELDVIRYILEAGRYIVVTSDSIENATQHSQLHVLKYLYERWKDGPCEVPLLDVAAESASLDVVKFVHEQCPEETCTASAMTFAASRGQLDIVRFLHQHRSEGCTVKTMDAAAGHNQLTVLRFLHSHRHEGCTTAAMNVAASVGHLNIVKFLHENRKEGCTTDAMDQAALNGHLATVRYLHQHRTEGCTEDAMKDAAARGHFHVIKFLHEFRSEGCTTAALVCAASNRHLTIARFLHDNRTEGCTKDALDWAIRTKNLSMVKFLYENRSEGYHEAVIEEACKRDPDDIGLVQQYLRPKELKTKKSRQLFLEKCKFERAFKRGRFAPERRADESDDGYDSEEESDEWRFA</sequence>
<dbReference type="InterPro" id="IPR002110">
    <property type="entry name" value="Ankyrin_rpt"/>
</dbReference>
<dbReference type="InterPro" id="IPR036770">
    <property type="entry name" value="Ankyrin_rpt-contain_sf"/>
</dbReference>
<feature type="compositionally biased region" description="Acidic residues" evidence="1">
    <location>
        <begin position="1092"/>
        <end position="1109"/>
    </location>
</feature>
<proteinExistence type="predicted"/>
<dbReference type="PANTHER" id="PTHR46586:SF3">
    <property type="entry name" value="ANKYRIN REPEAT-CONTAINING PROTEIN"/>
    <property type="match status" value="1"/>
</dbReference>
<organism evidence="2 3">
    <name type="scientific">Pythium oligandrum</name>
    <name type="common">Mycoparasitic fungus</name>
    <dbReference type="NCBI Taxonomy" id="41045"/>
    <lineage>
        <taxon>Eukaryota</taxon>
        <taxon>Sar</taxon>
        <taxon>Stramenopiles</taxon>
        <taxon>Oomycota</taxon>
        <taxon>Peronosporomycetes</taxon>
        <taxon>Pythiales</taxon>
        <taxon>Pythiaceae</taxon>
        <taxon>Pythium</taxon>
    </lineage>
</organism>
<evidence type="ECO:0008006" key="4">
    <source>
        <dbReference type="Google" id="ProtNLM"/>
    </source>
</evidence>
<name>A0A8K1CDW6_PYTOL</name>